<proteinExistence type="predicted"/>
<evidence type="ECO:0000313" key="4">
    <source>
        <dbReference type="Proteomes" id="UP000308652"/>
    </source>
</evidence>
<dbReference type="STRING" id="68775.A0A5C3ML02"/>
<organism evidence="3 4">
    <name type="scientific">Crucibulum laeve</name>
    <dbReference type="NCBI Taxonomy" id="68775"/>
    <lineage>
        <taxon>Eukaryota</taxon>
        <taxon>Fungi</taxon>
        <taxon>Dikarya</taxon>
        <taxon>Basidiomycota</taxon>
        <taxon>Agaricomycotina</taxon>
        <taxon>Agaricomycetes</taxon>
        <taxon>Agaricomycetidae</taxon>
        <taxon>Agaricales</taxon>
        <taxon>Agaricineae</taxon>
        <taxon>Nidulariaceae</taxon>
        <taxon>Crucibulum</taxon>
    </lineage>
</organism>
<gene>
    <name evidence="3" type="ORF">BDQ12DRAFT_730653</name>
</gene>
<evidence type="ECO:0000256" key="1">
    <source>
        <dbReference type="SAM" id="MobiDB-lite"/>
    </source>
</evidence>
<accession>A0A5C3ML02</accession>
<dbReference type="EMBL" id="ML213590">
    <property type="protein sequence ID" value="TFK44618.1"/>
    <property type="molecule type" value="Genomic_DNA"/>
</dbReference>
<evidence type="ECO:0000313" key="3">
    <source>
        <dbReference type="EMBL" id="TFK44618.1"/>
    </source>
</evidence>
<keyword evidence="2" id="KW-1133">Transmembrane helix</keyword>
<dbReference type="OrthoDB" id="2553651at2759"/>
<keyword evidence="2" id="KW-0812">Transmembrane</keyword>
<feature type="transmembrane region" description="Helical" evidence="2">
    <location>
        <begin position="145"/>
        <end position="163"/>
    </location>
</feature>
<protein>
    <submittedName>
        <fullName evidence="3">Uncharacterized protein</fullName>
    </submittedName>
</protein>
<feature type="region of interest" description="Disordered" evidence="1">
    <location>
        <begin position="1"/>
        <end position="51"/>
    </location>
</feature>
<evidence type="ECO:0000256" key="2">
    <source>
        <dbReference type="SAM" id="Phobius"/>
    </source>
</evidence>
<feature type="transmembrane region" description="Helical" evidence="2">
    <location>
        <begin position="198"/>
        <end position="220"/>
    </location>
</feature>
<feature type="transmembrane region" description="Helical" evidence="2">
    <location>
        <begin position="112"/>
        <end position="133"/>
    </location>
</feature>
<dbReference type="Proteomes" id="UP000308652">
    <property type="component" value="Unassembled WGS sequence"/>
</dbReference>
<feature type="compositionally biased region" description="Polar residues" evidence="1">
    <location>
        <begin position="25"/>
        <end position="37"/>
    </location>
</feature>
<name>A0A5C3ML02_9AGAR</name>
<dbReference type="AlphaFoldDB" id="A0A5C3ML02"/>
<keyword evidence="2" id="KW-0472">Membrane</keyword>
<feature type="transmembrane region" description="Helical" evidence="2">
    <location>
        <begin position="232"/>
        <end position="250"/>
    </location>
</feature>
<sequence>MSYASVAATNAPPPSEQPHADPALLNTTPPTHTNIVDDSSKLNIVGPDFKDDPHTYTSEADITVDDDDDIPVPSNSITHKKRTKSKKRLQEVEAEGAYIWETAKHYLFRPGVAGGLIGLLNVGLLAGTGRAFYLQPRLRRDTTAITSAIAATFALFSIEGYAAEKYRKTPRGQAEERRAREEGAIVYRHIREQVLRPGVLGGLVGIVNTAILGTVGYFSYVNWDKPTWDRRTVSAVTIGLLGLWTGEGYLTERYRKDRF</sequence>
<reference evidence="3 4" key="1">
    <citation type="journal article" date="2019" name="Nat. Ecol. Evol.">
        <title>Megaphylogeny resolves global patterns of mushroom evolution.</title>
        <authorList>
            <person name="Varga T."/>
            <person name="Krizsan K."/>
            <person name="Foldi C."/>
            <person name="Dima B."/>
            <person name="Sanchez-Garcia M."/>
            <person name="Sanchez-Ramirez S."/>
            <person name="Szollosi G.J."/>
            <person name="Szarkandi J.G."/>
            <person name="Papp V."/>
            <person name="Albert L."/>
            <person name="Andreopoulos W."/>
            <person name="Angelini C."/>
            <person name="Antonin V."/>
            <person name="Barry K.W."/>
            <person name="Bougher N.L."/>
            <person name="Buchanan P."/>
            <person name="Buyck B."/>
            <person name="Bense V."/>
            <person name="Catcheside P."/>
            <person name="Chovatia M."/>
            <person name="Cooper J."/>
            <person name="Damon W."/>
            <person name="Desjardin D."/>
            <person name="Finy P."/>
            <person name="Geml J."/>
            <person name="Haridas S."/>
            <person name="Hughes K."/>
            <person name="Justo A."/>
            <person name="Karasinski D."/>
            <person name="Kautmanova I."/>
            <person name="Kiss B."/>
            <person name="Kocsube S."/>
            <person name="Kotiranta H."/>
            <person name="LaButti K.M."/>
            <person name="Lechner B.E."/>
            <person name="Liimatainen K."/>
            <person name="Lipzen A."/>
            <person name="Lukacs Z."/>
            <person name="Mihaltcheva S."/>
            <person name="Morgado L.N."/>
            <person name="Niskanen T."/>
            <person name="Noordeloos M.E."/>
            <person name="Ohm R.A."/>
            <person name="Ortiz-Santana B."/>
            <person name="Ovrebo C."/>
            <person name="Racz N."/>
            <person name="Riley R."/>
            <person name="Savchenko A."/>
            <person name="Shiryaev A."/>
            <person name="Soop K."/>
            <person name="Spirin V."/>
            <person name="Szebenyi C."/>
            <person name="Tomsovsky M."/>
            <person name="Tulloss R.E."/>
            <person name="Uehling J."/>
            <person name="Grigoriev I.V."/>
            <person name="Vagvolgyi C."/>
            <person name="Papp T."/>
            <person name="Martin F.M."/>
            <person name="Miettinen O."/>
            <person name="Hibbett D.S."/>
            <person name="Nagy L.G."/>
        </authorList>
    </citation>
    <scope>NUCLEOTIDE SEQUENCE [LARGE SCALE GENOMIC DNA]</scope>
    <source>
        <strain evidence="3 4">CBS 166.37</strain>
    </source>
</reference>
<keyword evidence="4" id="KW-1185">Reference proteome</keyword>